<reference evidence="1 2" key="1">
    <citation type="journal article" date="2022" name="Plant J.">
        <title>Chromosome-level genome of Camellia lanceoleosa provides a valuable resource for understanding genome evolution and self-incompatibility.</title>
        <authorList>
            <person name="Gong W."/>
            <person name="Xiao S."/>
            <person name="Wang L."/>
            <person name="Liao Z."/>
            <person name="Chang Y."/>
            <person name="Mo W."/>
            <person name="Hu G."/>
            <person name="Li W."/>
            <person name="Zhao G."/>
            <person name="Zhu H."/>
            <person name="Hu X."/>
            <person name="Ji K."/>
            <person name="Xiang X."/>
            <person name="Song Q."/>
            <person name="Yuan D."/>
            <person name="Jin S."/>
            <person name="Zhang L."/>
        </authorList>
    </citation>
    <scope>NUCLEOTIDE SEQUENCE [LARGE SCALE GENOMIC DNA]</scope>
    <source>
        <strain evidence="1">SQ_2022a</strain>
    </source>
</reference>
<proteinExistence type="predicted"/>
<protein>
    <submittedName>
        <fullName evidence="1">RNA polymerase II C-terminal domain phosphatase-like 1</fullName>
    </submittedName>
</protein>
<sequence length="161" mass="17310">MLLGGEELHLVAMASRKNDGRCLCFWGFNVALGLYNSCFVMLNLRCLGIVFDLDETLIVANTMRSSILQDALPPKELNPAEKHCKVVDAVLCLGTSLQITPVCNLPLKSLRGGGKFVIASLQDLGRLVKGSIEPVRDFASGFEFALGALGSLLSSVELLAE</sequence>
<evidence type="ECO:0000313" key="2">
    <source>
        <dbReference type="Proteomes" id="UP001060215"/>
    </source>
</evidence>
<accession>A0ACC0GGF6</accession>
<comment type="caution">
    <text evidence="1">The sequence shown here is derived from an EMBL/GenBank/DDBJ whole genome shotgun (WGS) entry which is preliminary data.</text>
</comment>
<keyword evidence="2" id="KW-1185">Reference proteome</keyword>
<organism evidence="1 2">
    <name type="scientific">Camellia lanceoleosa</name>
    <dbReference type="NCBI Taxonomy" id="1840588"/>
    <lineage>
        <taxon>Eukaryota</taxon>
        <taxon>Viridiplantae</taxon>
        <taxon>Streptophyta</taxon>
        <taxon>Embryophyta</taxon>
        <taxon>Tracheophyta</taxon>
        <taxon>Spermatophyta</taxon>
        <taxon>Magnoliopsida</taxon>
        <taxon>eudicotyledons</taxon>
        <taxon>Gunneridae</taxon>
        <taxon>Pentapetalae</taxon>
        <taxon>asterids</taxon>
        <taxon>Ericales</taxon>
        <taxon>Theaceae</taxon>
        <taxon>Camellia</taxon>
    </lineage>
</organism>
<dbReference type="Proteomes" id="UP001060215">
    <property type="component" value="Chromosome 8"/>
</dbReference>
<evidence type="ECO:0000313" key="1">
    <source>
        <dbReference type="EMBL" id="KAI8000140.1"/>
    </source>
</evidence>
<gene>
    <name evidence="1" type="ORF">LOK49_LG09G01233</name>
</gene>
<name>A0ACC0GGF6_9ERIC</name>
<dbReference type="EMBL" id="CM045765">
    <property type="protein sequence ID" value="KAI8000140.1"/>
    <property type="molecule type" value="Genomic_DNA"/>
</dbReference>